<reference evidence="4" key="1">
    <citation type="journal article" date="2019" name="Int. J. Syst. Evol. Microbiol.">
        <title>The Global Catalogue of Microorganisms (GCM) 10K type strain sequencing project: providing services to taxonomists for standard genome sequencing and annotation.</title>
        <authorList>
            <consortium name="The Broad Institute Genomics Platform"/>
            <consortium name="The Broad Institute Genome Sequencing Center for Infectious Disease"/>
            <person name="Wu L."/>
            <person name="Ma J."/>
        </authorList>
    </citation>
    <scope>NUCLEOTIDE SEQUENCE [LARGE SCALE GENOMIC DNA]</scope>
    <source>
        <strain evidence="4">KCTC 52490</strain>
    </source>
</reference>
<dbReference type="Proteomes" id="UP001597512">
    <property type="component" value="Unassembled WGS sequence"/>
</dbReference>
<sequence length="134" mass="14264">MTLKTLFLSIAVITAFVSVAKAQTSSSDSLTTIVGKWSGTFEGASSGKFELVVNQDSNHKLIGQIIMLPGDGSRLPIDLQTIVWQKGKLSATYKDPADGDDDVSFTGDYTSSALKGTWKSDGGQASGTWQVTRQ</sequence>
<protein>
    <recommendedName>
        <fullName evidence="5">DUF2147 domain-containing protein</fullName>
    </recommendedName>
</protein>
<evidence type="ECO:0000313" key="3">
    <source>
        <dbReference type="EMBL" id="MFD2935806.1"/>
    </source>
</evidence>
<feature type="chain" id="PRO_5046519832" description="DUF2147 domain-containing protein" evidence="2">
    <location>
        <begin position="23"/>
        <end position="134"/>
    </location>
</feature>
<gene>
    <name evidence="3" type="ORF">ACFS25_18640</name>
</gene>
<name>A0ABW6AJZ4_9BACT</name>
<organism evidence="3 4">
    <name type="scientific">Spirosoma flavum</name>
    <dbReference type="NCBI Taxonomy" id="2048557"/>
    <lineage>
        <taxon>Bacteria</taxon>
        <taxon>Pseudomonadati</taxon>
        <taxon>Bacteroidota</taxon>
        <taxon>Cytophagia</taxon>
        <taxon>Cytophagales</taxon>
        <taxon>Cytophagaceae</taxon>
        <taxon>Spirosoma</taxon>
    </lineage>
</organism>
<dbReference type="RefSeq" id="WP_381504030.1">
    <property type="nucleotide sequence ID" value="NZ_JBHUOM010000019.1"/>
</dbReference>
<evidence type="ECO:0000313" key="4">
    <source>
        <dbReference type="Proteomes" id="UP001597512"/>
    </source>
</evidence>
<keyword evidence="4" id="KW-1185">Reference proteome</keyword>
<comment type="caution">
    <text evidence="3">The sequence shown here is derived from an EMBL/GenBank/DDBJ whole genome shotgun (WGS) entry which is preliminary data.</text>
</comment>
<proteinExistence type="predicted"/>
<accession>A0ABW6AJZ4</accession>
<dbReference type="EMBL" id="JBHUOM010000019">
    <property type="protein sequence ID" value="MFD2935806.1"/>
    <property type="molecule type" value="Genomic_DNA"/>
</dbReference>
<keyword evidence="2" id="KW-0732">Signal</keyword>
<feature type="signal peptide" evidence="2">
    <location>
        <begin position="1"/>
        <end position="22"/>
    </location>
</feature>
<feature type="region of interest" description="Disordered" evidence="1">
    <location>
        <begin position="112"/>
        <end position="134"/>
    </location>
</feature>
<evidence type="ECO:0008006" key="5">
    <source>
        <dbReference type="Google" id="ProtNLM"/>
    </source>
</evidence>
<evidence type="ECO:0000256" key="2">
    <source>
        <dbReference type="SAM" id="SignalP"/>
    </source>
</evidence>
<evidence type="ECO:0000256" key="1">
    <source>
        <dbReference type="SAM" id="MobiDB-lite"/>
    </source>
</evidence>